<dbReference type="AlphaFoldDB" id="A0A9W4XV97"/>
<accession>A0A9W4XV97</accession>
<protein>
    <submittedName>
        <fullName evidence="1">Uncharacterized protein</fullName>
    </submittedName>
</protein>
<sequence>MMQSSSFPVPHHTLPSLLLPARQHNPVFLHRTRPSSRTTVIGDYSLQKNKIIRVWSSDQHIKRRRKKIGYVQLPPLSTQGWNTMWKLHYSNYYTESSDSLSRTKYLLFSVFCFVYRTITRMYICALPSPSSDSTVKQSAETGRNYDCLREFGNGLI</sequence>
<evidence type="ECO:0000313" key="2">
    <source>
        <dbReference type="Proteomes" id="UP001152607"/>
    </source>
</evidence>
<dbReference type="Proteomes" id="UP001152607">
    <property type="component" value="Unassembled WGS sequence"/>
</dbReference>
<proteinExistence type="predicted"/>
<name>A0A9W4XV97_9PLEO</name>
<comment type="caution">
    <text evidence="1">The sequence shown here is derived from an EMBL/GenBank/DDBJ whole genome shotgun (WGS) entry which is preliminary data.</text>
</comment>
<gene>
    <name evidence="1" type="ORF">PDIGIT_LOCUS7276</name>
</gene>
<keyword evidence="2" id="KW-1185">Reference proteome</keyword>
<dbReference type="EMBL" id="CAOQHR010000004">
    <property type="protein sequence ID" value="CAI6334222.1"/>
    <property type="molecule type" value="Genomic_DNA"/>
</dbReference>
<evidence type="ECO:0000313" key="1">
    <source>
        <dbReference type="EMBL" id="CAI6334222.1"/>
    </source>
</evidence>
<reference evidence="1" key="1">
    <citation type="submission" date="2023-01" db="EMBL/GenBank/DDBJ databases">
        <authorList>
            <person name="Van Ghelder C."/>
            <person name="Rancurel C."/>
        </authorList>
    </citation>
    <scope>NUCLEOTIDE SEQUENCE</scope>
    <source>
        <strain evidence="1">CNCM I-4278</strain>
    </source>
</reference>
<organism evidence="1 2">
    <name type="scientific">Periconia digitata</name>
    <dbReference type="NCBI Taxonomy" id="1303443"/>
    <lineage>
        <taxon>Eukaryota</taxon>
        <taxon>Fungi</taxon>
        <taxon>Dikarya</taxon>
        <taxon>Ascomycota</taxon>
        <taxon>Pezizomycotina</taxon>
        <taxon>Dothideomycetes</taxon>
        <taxon>Pleosporomycetidae</taxon>
        <taxon>Pleosporales</taxon>
        <taxon>Massarineae</taxon>
        <taxon>Periconiaceae</taxon>
        <taxon>Periconia</taxon>
    </lineage>
</organism>